<evidence type="ECO:0000256" key="6">
    <source>
        <dbReference type="ARBA" id="ARBA00024096"/>
    </source>
</evidence>
<proteinExistence type="predicted"/>
<dbReference type="GO" id="GO:0005576">
    <property type="term" value="C:extracellular region"/>
    <property type="evidence" value="ECO:0007669"/>
    <property type="project" value="UniProtKB-SubCell"/>
</dbReference>
<evidence type="ECO:0000256" key="5">
    <source>
        <dbReference type="ARBA" id="ARBA00023180"/>
    </source>
</evidence>
<evidence type="ECO:0000256" key="3">
    <source>
        <dbReference type="ARBA" id="ARBA00022729"/>
    </source>
</evidence>
<feature type="domain" description="Protein NDNF C-terminal" evidence="8">
    <location>
        <begin position="234"/>
        <end position="409"/>
    </location>
</feature>
<organism evidence="9 10">
    <name type="scientific">Cryptolaemus montrouzieri</name>
    <dbReference type="NCBI Taxonomy" id="559131"/>
    <lineage>
        <taxon>Eukaryota</taxon>
        <taxon>Metazoa</taxon>
        <taxon>Ecdysozoa</taxon>
        <taxon>Arthropoda</taxon>
        <taxon>Hexapoda</taxon>
        <taxon>Insecta</taxon>
        <taxon>Pterygota</taxon>
        <taxon>Neoptera</taxon>
        <taxon>Endopterygota</taxon>
        <taxon>Coleoptera</taxon>
        <taxon>Polyphaga</taxon>
        <taxon>Cucujiformia</taxon>
        <taxon>Coccinelloidea</taxon>
        <taxon>Coccinellidae</taxon>
        <taxon>Scymninae</taxon>
        <taxon>Scymnini</taxon>
        <taxon>Cryptolaemus</taxon>
    </lineage>
</organism>
<gene>
    <name evidence="9" type="ORF">HHI36_014311</name>
</gene>
<reference evidence="9 10" key="1">
    <citation type="journal article" date="2021" name="BMC Biol.">
        <title>Horizontally acquired antibacterial genes associated with adaptive radiation of ladybird beetles.</title>
        <authorList>
            <person name="Li H.S."/>
            <person name="Tang X.F."/>
            <person name="Huang Y.H."/>
            <person name="Xu Z.Y."/>
            <person name="Chen M.L."/>
            <person name="Du X.Y."/>
            <person name="Qiu B.Y."/>
            <person name="Chen P.T."/>
            <person name="Zhang W."/>
            <person name="Slipinski A."/>
            <person name="Escalona H.E."/>
            <person name="Waterhouse R.M."/>
            <person name="Zwick A."/>
            <person name="Pang H."/>
        </authorList>
    </citation>
    <scope>NUCLEOTIDE SEQUENCE [LARGE SCALE GENOMIC DNA]</scope>
    <source>
        <strain evidence="9">SYSU2018</strain>
    </source>
</reference>
<keyword evidence="3" id="KW-0732">Signal</keyword>
<evidence type="ECO:0000256" key="1">
    <source>
        <dbReference type="ARBA" id="ARBA00004613"/>
    </source>
</evidence>
<keyword evidence="5" id="KW-0325">Glycoprotein</keyword>
<evidence type="ECO:0000259" key="7">
    <source>
        <dbReference type="Pfam" id="PF10179"/>
    </source>
</evidence>
<keyword evidence="10" id="KW-1185">Reference proteome</keyword>
<dbReference type="Proteomes" id="UP001516400">
    <property type="component" value="Unassembled WGS sequence"/>
</dbReference>
<dbReference type="InterPro" id="IPR036116">
    <property type="entry name" value="FN3_sf"/>
</dbReference>
<comment type="subcellular location">
    <subcellularLocation>
        <location evidence="1">Secreted</location>
    </subcellularLocation>
</comment>
<dbReference type="Pfam" id="PF10179">
    <property type="entry name" value="NDNF"/>
    <property type="match status" value="1"/>
</dbReference>
<dbReference type="InterPro" id="IPR019326">
    <property type="entry name" value="NDNF"/>
</dbReference>
<evidence type="ECO:0000256" key="2">
    <source>
        <dbReference type="ARBA" id="ARBA00022525"/>
    </source>
</evidence>
<protein>
    <recommendedName>
        <fullName evidence="6">Protein NDNF</fullName>
    </recommendedName>
</protein>
<dbReference type="Pfam" id="PF19433">
    <property type="entry name" value="NDNF_C"/>
    <property type="match status" value="1"/>
</dbReference>
<evidence type="ECO:0000256" key="4">
    <source>
        <dbReference type="ARBA" id="ARBA00022737"/>
    </source>
</evidence>
<keyword evidence="2" id="KW-0964">Secreted</keyword>
<accession>A0ABD2N255</accession>
<dbReference type="InterPro" id="IPR055271">
    <property type="entry name" value="NDNF_Fn(III)_1"/>
</dbReference>
<dbReference type="SUPFAM" id="SSF49265">
    <property type="entry name" value="Fibronectin type III"/>
    <property type="match status" value="1"/>
</dbReference>
<dbReference type="InterPro" id="IPR045805">
    <property type="entry name" value="NDNF_C"/>
</dbReference>
<evidence type="ECO:0000259" key="8">
    <source>
        <dbReference type="Pfam" id="PF19433"/>
    </source>
</evidence>
<evidence type="ECO:0000313" key="10">
    <source>
        <dbReference type="Proteomes" id="UP001516400"/>
    </source>
</evidence>
<dbReference type="AlphaFoldDB" id="A0ABD2N255"/>
<dbReference type="PANTHER" id="PTHR14619:SF3">
    <property type="entry name" value="PROTEIN NDNF"/>
    <property type="match status" value="1"/>
</dbReference>
<comment type="caution">
    <text evidence="9">The sequence shown here is derived from an EMBL/GenBank/DDBJ whole genome shotgun (WGS) entry which is preliminary data.</text>
</comment>
<dbReference type="EMBL" id="JABFTP020000062">
    <property type="protein sequence ID" value="KAL3272850.1"/>
    <property type="molecule type" value="Genomic_DNA"/>
</dbReference>
<sequence length="415" mass="48199">MRIDFVRTTLRLNKKWLSYIYLTYRGQNHLNHATEADLHIPHYTIIIWLTTLQLCSFFSLVDPQSTDYCLVISTSNNFNSLCSAQAARQELPPPRRQIILQKPLSESQTIIKYEPTSDKYVADRVDPMIACTGKKLHYTILNLKEGQMYYYDLFAINKQSNLTYPYGSITSIFKSQSNPLSLKNGYGQANLKKLGDRAVFRYKIGRNVKDNLDLFIIPCGGLVDVKIMLKRDTVAVSRKIEGFRKITLKYPKRGERYMIKVLINKTEDSRRTSAVEVYASNKALSKIPMITEPRLEEYISMRGCHSVTIGWILVPDQRMLHYCVETKEGRLKDMGEYKIQNQCGLENRLRKSLDFVTKYCEDIKQENRTVYTHTIQKLKPGRHYIVQLTVKKPKGKTLSYDLLQVNTKNCKKHHN</sequence>
<dbReference type="PANTHER" id="PTHR14619">
    <property type="entry name" value="NEURON-DERIVED NEUROTROPHIC FACTOR"/>
    <property type="match status" value="1"/>
</dbReference>
<name>A0ABD2N255_9CUCU</name>
<evidence type="ECO:0000313" key="9">
    <source>
        <dbReference type="EMBL" id="KAL3272850.1"/>
    </source>
</evidence>
<keyword evidence="4" id="KW-0677">Repeat</keyword>
<feature type="domain" description="Neuron-derived neurotrophic factor first Fn(III)" evidence="7">
    <location>
        <begin position="61"/>
        <end position="169"/>
    </location>
</feature>